<gene>
    <name evidence="1" type="primary">L798_11872</name>
    <name evidence="1" type="ORF">NPIL_213221</name>
</gene>
<reference evidence="1" key="1">
    <citation type="submission" date="2020-08" db="EMBL/GenBank/DDBJ databases">
        <title>Multicomponent nature underlies the extraordinary mechanical properties of spider dragline silk.</title>
        <authorList>
            <person name="Kono N."/>
            <person name="Nakamura H."/>
            <person name="Mori M."/>
            <person name="Yoshida Y."/>
            <person name="Ohtoshi R."/>
            <person name="Malay A.D."/>
            <person name="Moran D.A.P."/>
            <person name="Tomita M."/>
            <person name="Numata K."/>
            <person name="Arakawa K."/>
        </authorList>
    </citation>
    <scope>NUCLEOTIDE SEQUENCE</scope>
</reference>
<accession>A0A8X6QGV3</accession>
<evidence type="ECO:0000313" key="1">
    <source>
        <dbReference type="EMBL" id="GFU25981.1"/>
    </source>
</evidence>
<name>A0A8X6QGV3_NEPPI</name>
<organism evidence="1 2">
    <name type="scientific">Nephila pilipes</name>
    <name type="common">Giant wood spider</name>
    <name type="synonym">Nephila maculata</name>
    <dbReference type="NCBI Taxonomy" id="299642"/>
    <lineage>
        <taxon>Eukaryota</taxon>
        <taxon>Metazoa</taxon>
        <taxon>Ecdysozoa</taxon>
        <taxon>Arthropoda</taxon>
        <taxon>Chelicerata</taxon>
        <taxon>Arachnida</taxon>
        <taxon>Araneae</taxon>
        <taxon>Araneomorphae</taxon>
        <taxon>Entelegynae</taxon>
        <taxon>Araneoidea</taxon>
        <taxon>Nephilidae</taxon>
        <taxon>Nephila</taxon>
    </lineage>
</organism>
<evidence type="ECO:0000313" key="2">
    <source>
        <dbReference type="Proteomes" id="UP000887013"/>
    </source>
</evidence>
<comment type="caution">
    <text evidence="1">The sequence shown here is derived from an EMBL/GenBank/DDBJ whole genome shotgun (WGS) entry which is preliminary data.</text>
</comment>
<dbReference type="EMBL" id="BMAW01128521">
    <property type="protein sequence ID" value="GFU25981.1"/>
    <property type="molecule type" value="Genomic_DNA"/>
</dbReference>
<sequence>MVLTKKSGLVLIIDFIITFEDRLKSLATARQGKIDKYLPIVEHLRQEGKVAHVDVIVVGSLGSWDPSNDVALAQMGVSRKYAKLMRKLICSDTIRWGKDIYIQHPTEKQY</sequence>
<dbReference type="AlphaFoldDB" id="A0A8X6QGV3"/>
<dbReference type="OrthoDB" id="6432781at2759"/>
<keyword evidence="2" id="KW-1185">Reference proteome</keyword>
<proteinExistence type="predicted"/>
<protein>
    <submittedName>
        <fullName evidence="1">Uncharacterized protein</fullName>
    </submittedName>
</protein>
<dbReference type="Proteomes" id="UP000887013">
    <property type="component" value="Unassembled WGS sequence"/>
</dbReference>